<dbReference type="Proteomes" id="UP000030752">
    <property type="component" value="Unassembled WGS sequence"/>
</dbReference>
<dbReference type="InterPro" id="IPR025676">
    <property type="entry name" value="Clr5_dom"/>
</dbReference>
<sequence length="622" mass="71326">MAAQHIGSQGPPARPLRRARYIGVETWNTFKDEVYERYIVQDHSLEKIMNDYRMEYSFPATKKQWKDQLGRWQYRKRLNKEDAAFILFLFEEAARHGVSRRVFVNQSEKTEEDILAYVRKSSLVGSREELLEYLDHDERSPYITWVDEDRELQQQPQEDMPMWQPVDNIEPDFAHSQPDEDDDSHANRPSFELLVDYEELPPVGDVHSIPSDSSAEEEGSSPMGQTREDNALDSTPNRHEPGPPPDVQGSSMGGIRAQLFPPEIPNNAMAQGIDTQRLNGLLSNSPLQANLSPEDLGTTIDAMFGLMEAVGCDAEDQWRVTRFLRLCCAAAIYGGQNFDAKRKESITEAVGIFRELLTLNPWDSVTTLNNMFALLNMYGHRVVIHDILKATKAMTDNVADSFGHTYLIRVVQSVLNFMLRIPETGSKAEYNLDELAEMEELADHSFENHAGFALSATYIHAWGLLEMKRYPEALKKLSDRRAECEEAFDYGQFQTICWIATLARAYAMNDKNRAAVNTYRDVAGRIFRIFTPSHPQYCDSIYRLACFDKRVIDESQDRESQQRGWLSVARTMQRTLAWRAEELGRVNPQTIQNFKALRKVLMKLERASETTTFDEVLMTELS</sequence>
<evidence type="ECO:0000313" key="3">
    <source>
        <dbReference type="EMBL" id="ETN42599.1"/>
    </source>
</evidence>
<feature type="region of interest" description="Disordered" evidence="1">
    <location>
        <begin position="201"/>
        <end position="260"/>
    </location>
</feature>
<accession>W2S3S4</accession>
<dbReference type="RefSeq" id="XP_008714335.1">
    <property type="nucleotide sequence ID" value="XM_008716113.1"/>
</dbReference>
<dbReference type="AlphaFoldDB" id="W2S3S4"/>
<reference evidence="3 4" key="1">
    <citation type="submission" date="2013-03" db="EMBL/GenBank/DDBJ databases">
        <title>The Genome Sequence of Phialophora europaea CBS 101466.</title>
        <authorList>
            <consortium name="The Broad Institute Genomics Platform"/>
            <person name="Cuomo C."/>
            <person name="de Hoog S."/>
            <person name="Gorbushina A."/>
            <person name="Walker B."/>
            <person name="Young S.K."/>
            <person name="Zeng Q."/>
            <person name="Gargeya S."/>
            <person name="Fitzgerald M."/>
            <person name="Haas B."/>
            <person name="Abouelleil A."/>
            <person name="Allen A.W."/>
            <person name="Alvarado L."/>
            <person name="Arachchi H.M."/>
            <person name="Berlin A.M."/>
            <person name="Chapman S.B."/>
            <person name="Gainer-Dewar J."/>
            <person name="Goldberg J."/>
            <person name="Griggs A."/>
            <person name="Gujja S."/>
            <person name="Hansen M."/>
            <person name="Howarth C."/>
            <person name="Imamovic A."/>
            <person name="Ireland A."/>
            <person name="Larimer J."/>
            <person name="McCowan C."/>
            <person name="Murphy C."/>
            <person name="Pearson M."/>
            <person name="Poon T.W."/>
            <person name="Priest M."/>
            <person name="Roberts A."/>
            <person name="Saif S."/>
            <person name="Shea T."/>
            <person name="Sisk P."/>
            <person name="Sykes S."/>
            <person name="Wortman J."/>
            <person name="Nusbaum C."/>
            <person name="Birren B."/>
        </authorList>
    </citation>
    <scope>NUCLEOTIDE SEQUENCE [LARGE SCALE GENOMIC DNA]</scope>
    <source>
        <strain evidence="3 4">CBS 101466</strain>
    </source>
</reference>
<dbReference type="GeneID" id="19969095"/>
<dbReference type="PANTHER" id="PTHR38788">
    <property type="entry name" value="CLR5 DOMAIN-CONTAINING PROTEIN"/>
    <property type="match status" value="1"/>
</dbReference>
<dbReference type="InParanoid" id="W2S3S4"/>
<dbReference type="Gene3D" id="1.25.40.10">
    <property type="entry name" value="Tetratricopeptide repeat domain"/>
    <property type="match status" value="1"/>
</dbReference>
<dbReference type="PANTHER" id="PTHR38788:SF3">
    <property type="entry name" value="CLR5 DOMAIN-CONTAINING PROTEIN"/>
    <property type="match status" value="1"/>
</dbReference>
<name>W2S3S4_CYPE1</name>
<dbReference type="VEuPathDB" id="FungiDB:HMPREF1541_01756"/>
<evidence type="ECO:0000259" key="2">
    <source>
        <dbReference type="Pfam" id="PF14420"/>
    </source>
</evidence>
<evidence type="ECO:0000256" key="1">
    <source>
        <dbReference type="SAM" id="MobiDB-lite"/>
    </source>
</evidence>
<organism evidence="3 4">
    <name type="scientific">Cyphellophora europaea (strain CBS 101466)</name>
    <name type="common">Phialophora europaea</name>
    <dbReference type="NCBI Taxonomy" id="1220924"/>
    <lineage>
        <taxon>Eukaryota</taxon>
        <taxon>Fungi</taxon>
        <taxon>Dikarya</taxon>
        <taxon>Ascomycota</taxon>
        <taxon>Pezizomycotina</taxon>
        <taxon>Eurotiomycetes</taxon>
        <taxon>Chaetothyriomycetidae</taxon>
        <taxon>Chaetothyriales</taxon>
        <taxon>Cyphellophoraceae</taxon>
        <taxon>Cyphellophora</taxon>
    </lineage>
</organism>
<dbReference type="OrthoDB" id="4153727at2759"/>
<feature type="compositionally biased region" description="Basic and acidic residues" evidence="1">
    <location>
        <begin position="226"/>
        <end position="241"/>
    </location>
</feature>
<evidence type="ECO:0000313" key="4">
    <source>
        <dbReference type="Proteomes" id="UP000030752"/>
    </source>
</evidence>
<keyword evidence="4" id="KW-1185">Reference proteome</keyword>
<feature type="domain" description="Clr5" evidence="2">
    <location>
        <begin position="25"/>
        <end position="76"/>
    </location>
</feature>
<dbReference type="Pfam" id="PF14420">
    <property type="entry name" value="Clr5"/>
    <property type="match status" value="1"/>
</dbReference>
<protein>
    <recommendedName>
        <fullName evidence="2">Clr5 domain-containing protein</fullName>
    </recommendedName>
</protein>
<feature type="region of interest" description="Disordered" evidence="1">
    <location>
        <begin position="162"/>
        <end position="187"/>
    </location>
</feature>
<dbReference type="InterPro" id="IPR011990">
    <property type="entry name" value="TPR-like_helical_dom_sf"/>
</dbReference>
<dbReference type="EMBL" id="KB822718">
    <property type="protein sequence ID" value="ETN42599.1"/>
    <property type="molecule type" value="Genomic_DNA"/>
</dbReference>
<dbReference type="HOGENOM" id="CLU_442814_0_0_1"/>
<proteinExistence type="predicted"/>
<gene>
    <name evidence="3" type="ORF">HMPREF1541_01756</name>
</gene>